<dbReference type="EMBL" id="JAHOEI010000006">
    <property type="protein sequence ID" value="MBV3386786.1"/>
    <property type="molecule type" value="Genomic_DNA"/>
</dbReference>
<proteinExistence type="predicted"/>
<sequence length="544" mass="59224">MTQKTTTYLATAVRYFANPSLRGNAQETPEMEQRTIGVLSGLQVRLPLVVLRLDEQNHYDTQAVVVLEHGRQIAYLAADDAHQCVAEYGERLRVGIPVRVTEVNVEKHGVFWVEKPKMKGASSSAASSAAFSAVGASSAAAFSASLSLPAALDWSGWMEPAPLALPAAFRQRIESLELIIDFCLGEIEAGEEGGGPAMESQGTGAQRGSAGSSSPSGSSSFSSSEVTLCEYLGCWLEEVSFDVSREAHERVLRYRQLLEASGRPKLMEMAEKMDRALVKGGCIEVTRKRCEMWQQMMEDEGVKEDFDHLMAFSTSVPQVMLADTEMKVRQLPGRLYDFIADDAKFLSHLRYLMPPLCALRNILSYRLLRKLLCKKLGVSDAACRAAGNTDFTGSFSGCSSGSFSVSPSGSFVSPSGSSVSPSGSSVSSSGFSVSSSGSSVSVSENGEEKGAGSSVYLSPVRGKKIDFIRVVNVLYELGLFTDKDGVRCTKKEAFRAFGRAVNLDLSNYNKDLSRALNDTTTRERQLQIFKDMRQKMAEIYQDKN</sequence>
<comment type="caution">
    <text evidence="2">The sequence shown here is derived from an EMBL/GenBank/DDBJ whole genome shotgun (WGS) entry which is preliminary data.</text>
</comment>
<reference evidence="2" key="1">
    <citation type="submission" date="2021-06" db="EMBL/GenBank/DDBJ databases">
        <title>Collection of gut derived symbiotic bacterial strains cultured from healthy donors.</title>
        <authorList>
            <person name="Lin H."/>
            <person name="Littmann E."/>
            <person name="Pamer E.G."/>
        </authorList>
    </citation>
    <scope>NUCLEOTIDE SEQUENCE</scope>
    <source>
        <strain evidence="2">MSK.21.74</strain>
    </source>
</reference>
<protein>
    <submittedName>
        <fullName evidence="2">Uncharacterized protein</fullName>
    </submittedName>
</protein>
<accession>A0AAW4N0L2</accession>
<dbReference type="Proteomes" id="UP001196765">
    <property type="component" value="Unassembled WGS sequence"/>
</dbReference>
<feature type="compositionally biased region" description="Low complexity" evidence="1">
    <location>
        <begin position="197"/>
        <end position="220"/>
    </location>
</feature>
<feature type="region of interest" description="Disordered" evidence="1">
    <location>
        <begin position="193"/>
        <end position="220"/>
    </location>
</feature>
<gene>
    <name evidence="2" type="ORF">KSW82_03410</name>
</gene>
<organism evidence="2 3">
    <name type="scientific">Segatella copri</name>
    <dbReference type="NCBI Taxonomy" id="165179"/>
    <lineage>
        <taxon>Bacteria</taxon>
        <taxon>Pseudomonadati</taxon>
        <taxon>Bacteroidota</taxon>
        <taxon>Bacteroidia</taxon>
        <taxon>Bacteroidales</taxon>
        <taxon>Prevotellaceae</taxon>
        <taxon>Segatella</taxon>
    </lineage>
</organism>
<evidence type="ECO:0000256" key="1">
    <source>
        <dbReference type="SAM" id="MobiDB-lite"/>
    </source>
</evidence>
<dbReference type="RefSeq" id="WP_217743890.1">
    <property type="nucleotide sequence ID" value="NZ_JAHOEI010000006.1"/>
</dbReference>
<evidence type="ECO:0000313" key="2">
    <source>
        <dbReference type="EMBL" id="MBV3386786.1"/>
    </source>
</evidence>
<evidence type="ECO:0000313" key="3">
    <source>
        <dbReference type="Proteomes" id="UP001196765"/>
    </source>
</evidence>
<name>A0AAW4N0L2_9BACT</name>
<dbReference type="AlphaFoldDB" id="A0AAW4N0L2"/>